<gene>
    <name evidence="8" type="ORF">D0962_17760</name>
</gene>
<name>A0A6M0SA51_9CYAN</name>
<dbReference type="GO" id="GO:0004197">
    <property type="term" value="F:cysteine-type endopeptidase activity"/>
    <property type="evidence" value="ECO:0007669"/>
    <property type="project" value="InterPro"/>
</dbReference>
<evidence type="ECO:0000256" key="3">
    <source>
        <dbReference type="ARBA" id="ARBA00022737"/>
    </source>
</evidence>
<dbReference type="Gene3D" id="3.40.50.300">
    <property type="entry name" value="P-loop containing nucleotide triphosphate hydrolases"/>
    <property type="match status" value="1"/>
</dbReference>
<evidence type="ECO:0000256" key="4">
    <source>
        <dbReference type="SAM" id="MobiDB-lite"/>
    </source>
</evidence>
<dbReference type="InterPro" id="IPR016024">
    <property type="entry name" value="ARM-type_fold"/>
</dbReference>
<dbReference type="InterPro" id="IPR002182">
    <property type="entry name" value="NB-ARC"/>
</dbReference>
<dbReference type="Gene3D" id="3.40.50.1460">
    <property type="match status" value="1"/>
</dbReference>
<evidence type="ECO:0000313" key="9">
    <source>
        <dbReference type="Proteomes" id="UP000473574"/>
    </source>
</evidence>
<dbReference type="InterPro" id="IPR027417">
    <property type="entry name" value="P-loop_NTPase"/>
</dbReference>
<evidence type="ECO:0000313" key="8">
    <source>
        <dbReference type="EMBL" id="NEZ64612.1"/>
    </source>
</evidence>
<feature type="domain" description="NB-ARC" evidence="6">
    <location>
        <begin position="286"/>
        <end position="432"/>
    </location>
</feature>
<evidence type="ECO:0000256" key="1">
    <source>
        <dbReference type="ARBA" id="ARBA00022574"/>
    </source>
</evidence>
<feature type="domain" description="Peptidase C14 caspase" evidence="5">
    <location>
        <begin position="3"/>
        <end position="228"/>
    </location>
</feature>
<evidence type="ECO:0000256" key="2">
    <source>
        <dbReference type="ARBA" id="ARBA00022703"/>
    </source>
</evidence>
<dbReference type="InterPro" id="IPR041452">
    <property type="entry name" value="APAF1_C"/>
</dbReference>
<protein>
    <submittedName>
        <fullName evidence="8">Apoptotic protease-activating factor 1 like protein</fullName>
    </submittedName>
</protein>
<evidence type="ECO:0000259" key="7">
    <source>
        <dbReference type="Pfam" id="PF17908"/>
    </source>
</evidence>
<dbReference type="SUPFAM" id="SSF48371">
    <property type="entry name" value="ARM repeat"/>
    <property type="match status" value="1"/>
</dbReference>
<dbReference type="PANTHER" id="PTHR22845:SF5">
    <property type="entry name" value="APOPTOTIC PROTEASE-ACTIVATING FACTOR 1"/>
    <property type="match status" value="1"/>
</dbReference>
<dbReference type="GO" id="GO:0043531">
    <property type="term" value="F:ADP binding"/>
    <property type="evidence" value="ECO:0007669"/>
    <property type="project" value="InterPro"/>
</dbReference>
<dbReference type="GO" id="GO:0006508">
    <property type="term" value="P:proteolysis"/>
    <property type="evidence" value="ECO:0007669"/>
    <property type="project" value="UniProtKB-KW"/>
</dbReference>
<dbReference type="Gene3D" id="1.25.40.10">
    <property type="entry name" value="Tetratricopeptide repeat domain"/>
    <property type="match status" value="4"/>
</dbReference>
<dbReference type="Pfam" id="PF00656">
    <property type="entry name" value="Peptidase_C14"/>
    <property type="match status" value="1"/>
</dbReference>
<dbReference type="PRINTS" id="PR00364">
    <property type="entry name" value="DISEASERSIST"/>
</dbReference>
<keyword evidence="3" id="KW-0677">Repeat</keyword>
<keyword evidence="8" id="KW-0378">Hydrolase</keyword>
<dbReference type="PANTHER" id="PTHR22845">
    <property type="entry name" value="APOPTOTIC PROTEASE-ACTIVATING FACTOR 1"/>
    <property type="match status" value="1"/>
</dbReference>
<dbReference type="Gene3D" id="1.25.40.370">
    <property type="match status" value="1"/>
</dbReference>
<dbReference type="GO" id="GO:0005829">
    <property type="term" value="C:cytosol"/>
    <property type="evidence" value="ECO:0007669"/>
    <property type="project" value="UniProtKB-ARBA"/>
</dbReference>
<evidence type="ECO:0000259" key="5">
    <source>
        <dbReference type="Pfam" id="PF00656"/>
    </source>
</evidence>
<dbReference type="SUPFAM" id="SSF52540">
    <property type="entry name" value="P-loop containing nucleoside triphosphate hydrolases"/>
    <property type="match status" value="1"/>
</dbReference>
<dbReference type="InterPro" id="IPR011990">
    <property type="entry name" value="TPR-like_helical_dom_sf"/>
</dbReference>
<proteinExistence type="predicted"/>
<dbReference type="Pfam" id="PF00931">
    <property type="entry name" value="NB-ARC"/>
    <property type="match status" value="1"/>
</dbReference>
<sequence length="1517" mass="170451">MARYALVIGISEYKSKHLANLSKPAEDAASIATILQKYGQCDKEPTVLKGNVTTQQLGKALRTFLTQQAANSEAIIYFTGHGISVVDTLGNTEGCLTTSDCDVTVDSDGQVTDQKKAISFDSLNKLIQAANLSNLVMLIDTCHSGDFIERTLVKQSFSTFGAKQDHYLITACRGFEAALAKKNDDHSLFTGAILKALVPENADVNGKISSDRLFDEVRQTLKGGRQEPVRFGTGRSLSIVQFPPDMLPDRVPSSKPQPAVRQSNLPRMPLQMPPLPDHFVERPEHQKEVKQQLLCEETKVGTLVVSAIYGLGGIGKSVLASRLAHDEEIQCRFSDGILWATLGQNPDILPLLSGWIQALGDHDYKPTAIESASNHLRTLLYDKHILLVVDDVWNPAHLDPFRVGGGGGCVLVTTREARISDAQRYDLDVMSANQALELMTQKLSGTLSDAHRQQAFAFAERVGYLPLALELAASQIEEGVTWSELLEDLQDEVARLETLDIYGQAEIPDDAKRKKYSLLACFNLSLKQLSPEQLQQFAWLGVVPEDVSLTQEMAETLWQVTSRQARAILRTFRAKALVLQGAQRADDAPSYRMHDLMHDLAQRLLRSSQEPERDGELPGLGLTKSEAHGKLLEQYREKAENGEWYTLKDDGYIYAHLTWHMEQAEQTEEIHKLLQVSNKEGRNGWYEACDEIGKPAGFVNDLGRAWQLAVEAYKKSPGNSVALLYRYALIRGSLNSLASNVPAEMVGGLVKHGFWQAAQGLAYAQQAQDPWHRAACISAIVPYMPEALLPEVLKTVGQINDAAYRSYALSKLAEQFPSVWPDVLTEIRQIHDRYGSHRDQTEGFSYKGLALSRIVAQLPSIYFSEVIDITHQISDPSDRVMVWTELAQRQVIPWSTVLETTRQIKDESSRSLALTEMAQYLPEAFWSEALAITRQIKDESSRSNALSEMAQHLPELWPEALAITRQIKDESSRSLALIKMAQHLPELWPETLAITRQIKAESSRSLALSEMAQYLPEAFWSEALAITRQIKAESSRSNVLIEMAQHLPELWPEALAITRQIKAESSCSNALIEMAQYLPELWPEALAITRQIKDGFLRSLALSGMAQYLPEVFWSEALEITRQIKDESSRSRALIEMAQYLPELWPEALEITRQIKAELLRSFALSGMAQHLPEVFWPKVLAITRQIKAESSRSRALIGMAQYLPEAFWSEALAITQQIKDESSRSRALSGVAQHLPELWPEALAITRQIKDESLRLSALIEMVQYLPEVFWPEIPEITRQIKDESLRLSALIEMAKHLPELWPEALAITRQIKDESSCSFALSGMAKHLPEVFWPEVLAITRQIKDEFLRSNALIAMAQHLPELWPEVLAITRQIKAESSCSFALSGMAKHLPEVFWPEALAITRQIKDEFLRSRALRGMAQHLPENLRPKALEIVWAIKDKYYCSIALQAFLPNLEQLSIPFTDWVNVLNILAYQNREKLFDALPKSKPTIIRLGNEQAFFDILQAIRDVCQQWP</sequence>
<dbReference type="RefSeq" id="WP_163665022.1">
    <property type="nucleotide sequence ID" value="NZ_QZCE01000002.1"/>
</dbReference>
<organism evidence="8 9">
    <name type="scientific">Adonisia turfae CCMR0082</name>
    <dbReference type="NCBI Taxonomy" id="2304604"/>
    <lineage>
        <taxon>Bacteria</taxon>
        <taxon>Bacillati</taxon>
        <taxon>Cyanobacteriota</taxon>
        <taxon>Adonisia</taxon>
        <taxon>Adonisia turfae</taxon>
    </lineage>
</organism>
<feature type="region of interest" description="Disordered" evidence="4">
    <location>
        <begin position="247"/>
        <end position="267"/>
    </location>
</feature>
<dbReference type="SUPFAM" id="SSF52129">
    <property type="entry name" value="Caspase-like"/>
    <property type="match status" value="1"/>
</dbReference>
<evidence type="ECO:0000259" key="6">
    <source>
        <dbReference type="Pfam" id="PF00931"/>
    </source>
</evidence>
<dbReference type="Pfam" id="PF17908">
    <property type="entry name" value="APAF1_C"/>
    <property type="match status" value="1"/>
</dbReference>
<keyword evidence="1" id="KW-0853">WD repeat</keyword>
<reference evidence="8 9" key="1">
    <citation type="journal article" date="2020" name="Microb. Ecol.">
        <title>Ecogenomics of the Marine Benthic Filamentous Cyanobacterium Adonisia.</title>
        <authorList>
            <person name="Walter J.M."/>
            <person name="Coutinho F.H."/>
            <person name="Leomil L."/>
            <person name="Hargreaves P.I."/>
            <person name="Campeao M.E."/>
            <person name="Vieira V.V."/>
            <person name="Silva B.S."/>
            <person name="Fistarol G.O."/>
            <person name="Salomon P.S."/>
            <person name="Sawabe T."/>
            <person name="Mino S."/>
            <person name="Hosokawa M."/>
            <person name="Miyashita H."/>
            <person name="Maruyama F."/>
            <person name="van Verk M.C."/>
            <person name="Dutilh B.E."/>
            <person name="Thompson C.C."/>
            <person name="Thompson F.L."/>
        </authorList>
    </citation>
    <scope>NUCLEOTIDE SEQUENCE [LARGE SCALE GENOMIC DNA]</scope>
    <source>
        <strain evidence="8 9">CCMR0082</strain>
    </source>
</reference>
<comment type="caution">
    <text evidence="8">The sequence shown here is derived from an EMBL/GenBank/DDBJ whole genome shotgun (WGS) entry which is preliminary data.</text>
</comment>
<dbReference type="EMBL" id="QZCE01000002">
    <property type="protein sequence ID" value="NEZ64612.1"/>
    <property type="molecule type" value="Genomic_DNA"/>
</dbReference>
<dbReference type="InterPro" id="IPR011600">
    <property type="entry name" value="Pept_C14_caspase"/>
</dbReference>
<dbReference type="InterPro" id="IPR036388">
    <property type="entry name" value="WH-like_DNA-bd_sf"/>
</dbReference>
<dbReference type="InterPro" id="IPR029030">
    <property type="entry name" value="Caspase-like_dom_sf"/>
</dbReference>
<dbReference type="Proteomes" id="UP000473574">
    <property type="component" value="Unassembled WGS sequence"/>
</dbReference>
<keyword evidence="2" id="KW-0053">Apoptosis</keyword>
<keyword evidence="8" id="KW-0645">Protease</keyword>
<accession>A0A6M0SA51</accession>
<feature type="compositionally biased region" description="Polar residues" evidence="4">
    <location>
        <begin position="254"/>
        <end position="264"/>
    </location>
</feature>
<feature type="domain" description="APAF-1 helical" evidence="7">
    <location>
        <begin position="627"/>
        <end position="674"/>
    </location>
</feature>
<dbReference type="Gene3D" id="1.10.10.10">
    <property type="entry name" value="Winged helix-like DNA-binding domain superfamily/Winged helix DNA-binding domain"/>
    <property type="match status" value="1"/>
</dbReference>